<protein>
    <submittedName>
        <fullName evidence="2">Glycerate kinase</fullName>
    </submittedName>
</protein>
<gene>
    <name evidence="2" type="ORF">APICC_07651</name>
</gene>
<keyword evidence="2" id="KW-0808">Transferase</keyword>
<sequence>MRKQDKHSMWSNDAKKKPRKRKPRIDDPYAEEQRQIKIKALKEKRQKIIDEVKLSLESRRKDKIILQNAFFDKESKLRRKALRDSKKEGSEKIMLEVLNFLE</sequence>
<keyword evidence="2" id="KW-0418">Kinase</keyword>
<accession>A0A2A3E6C7</accession>
<dbReference type="AlphaFoldDB" id="A0A2A3E6C7"/>
<dbReference type="OrthoDB" id="10573839at2759"/>
<reference evidence="2 3" key="1">
    <citation type="submission" date="2014-07" db="EMBL/GenBank/DDBJ databases">
        <title>Genomic and transcriptomic analysis on Apis cerana provide comprehensive insights into honey bee biology.</title>
        <authorList>
            <person name="Diao Q."/>
            <person name="Sun L."/>
            <person name="Zheng H."/>
            <person name="Zheng H."/>
            <person name="Xu S."/>
            <person name="Wang S."/>
            <person name="Zeng Z."/>
            <person name="Hu F."/>
            <person name="Su S."/>
            <person name="Wu J."/>
        </authorList>
    </citation>
    <scope>NUCLEOTIDE SEQUENCE [LARGE SCALE GENOMIC DNA]</scope>
    <source>
        <tissue evidence="2">Pupae without intestine</tissue>
    </source>
</reference>
<evidence type="ECO:0000313" key="2">
    <source>
        <dbReference type="EMBL" id="PBC27297.1"/>
    </source>
</evidence>
<evidence type="ECO:0000313" key="3">
    <source>
        <dbReference type="Proteomes" id="UP000242457"/>
    </source>
</evidence>
<dbReference type="GO" id="GO:0016301">
    <property type="term" value="F:kinase activity"/>
    <property type="evidence" value="ECO:0007669"/>
    <property type="project" value="UniProtKB-KW"/>
</dbReference>
<organism evidence="2 3">
    <name type="scientific">Apis cerana cerana</name>
    <name type="common">Oriental honeybee</name>
    <dbReference type="NCBI Taxonomy" id="94128"/>
    <lineage>
        <taxon>Eukaryota</taxon>
        <taxon>Metazoa</taxon>
        <taxon>Ecdysozoa</taxon>
        <taxon>Arthropoda</taxon>
        <taxon>Hexapoda</taxon>
        <taxon>Insecta</taxon>
        <taxon>Pterygota</taxon>
        <taxon>Neoptera</taxon>
        <taxon>Endopterygota</taxon>
        <taxon>Hymenoptera</taxon>
        <taxon>Apocrita</taxon>
        <taxon>Aculeata</taxon>
        <taxon>Apoidea</taxon>
        <taxon>Anthophila</taxon>
        <taxon>Apidae</taxon>
        <taxon>Apis</taxon>
    </lineage>
</organism>
<dbReference type="STRING" id="94128.A0A2A3E6C7"/>
<feature type="region of interest" description="Disordered" evidence="1">
    <location>
        <begin position="1"/>
        <end position="31"/>
    </location>
</feature>
<dbReference type="EMBL" id="KZ288353">
    <property type="protein sequence ID" value="PBC27297.1"/>
    <property type="molecule type" value="Genomic_DNA"/>
</dbReference>
<keyword evidence="3" id="KW-1185">Reference proteome</keyword>
<name>A0A2A3E6C7_APICC</name>
<dbReference type="Proteomes" id="UP000242457">
    <property type="component" value="Unassembled WGS sequence"/>
</dbReference>
<proteinExistence type="predicted"/>
<evidence type="ECO:0000256" key="1">
    <source>
        <dbReference type="SAM" id="MobiDB-lite"/>
    </source>
</evidence>